<dbReference type="OrthoDB" id="9803668at2"/>
<accession>F5YAD6</accession>
<dbReference type="GO" id="GO:0003676">
    <property type="term" value="F:nucleic acid binding"/>
    <property type="evidence" value="ECO:0007669"/>
    <property type="project" value="InterPro"/>
</dbReference>
<dbReference type="HOGENOM" id="CLU_039720_0_0_12"/>
<reference evidence="3 4" key="2">
    <citation type="journal article" date="2011" name="ISME J.">
        <title>RNA-seq reveals cooperative metabolic interactions between two termite-gut spirochete species in co-culture.</title>
        <authorList>
            <person name="Rosenthal A.Z."/>
            <person name="Matson E.G."/>
            <person name="Eldar A."/>
            <person name="Leadbetter J.R."/>
        </authorList>
    </citation>
    <scope>NUCLEOTIDE SEQUENCE [LARGE SCALE GENOMIC DNA]</scope>
    <source>
        <strain evidence="4">ATCC BAA-888 / DSM 13862 / ZAS-9</strain>
    </source>
</reference>
<dbReference type="AlphaFoldDB" id="F5YAD6"/>
<dbReference type="InterPro" id="IPR001667">
    <property type="entry name" value="DDH_dom"/>
</dbReference>
<protein>
    <submittedName>
        <fullName evidence="3">DHH superfamily protein, subfamily 1</fullName>
    </submittedName>
</protein>
<feature type="domain" description="DHHA1" evidence="2">
    <location>
        <begin position="240"/>
        <end position="324"/>
    </location>
</feature>
<reference evidence="4" key="1">
    <citation type="submission" date="2009-12" db="EMBL/GenBank/DDBJ databases">
        <title>Complete sequence of Treponema azotonutricium strain ZAS-9.</title>
        <authorList>
            <person name="Tetu S.G."/>
            <person name="Matson E."/>
            <person name="Ren Q."/>
            <person name="Seshadri R."/>
            <person name="Elbourne L."/>
            <person name="Hassan K.A."/>
            <person name="Durkin A."/>
            <person name="Radune D."/>
            <person name="Mohamoud Y."/>
            <person name="Shay R."/>
            <person name="Jin S."/>
            <person name="Zhang X."/>
            <person name="Lucey K."/>
            <person name="Ballor N.R."/>
            <person name="Ottesen E."/>
            <person name="Rosenthal R."/>
            <person name="Allen A."/>
            <person name="Leadbetter J.R."/>
            <person name="Paulsen I.T."/>
        </authorList>
    </citation>
    <scope>NUCLEOTIDE SEQUENCE [LARGE SCALE GENOMIC DNA]</scope>
    <source>
        <strain evidence="4">ATCC BAA-888 / DSM 13862 / ZAS-9</strain>
    </source>
</reference>
<dbReference type="InterPro" id="IPR003156">
    <property type="entry name" value="DHHA1_dom"/>
</dbReference>
<evidence type="ECO:0000259" key="2">
    <source>
        <dbReference type="Pfam" id="PF02272"/>
    </source>
</evidence>
<dbReference type="KEGG" id="taz:TREAZ_3135"/>
<dbReference type="Gene3D" id="3.10.310.30">
    <property type="match status" value="1"/>
</dbReference>
<dbReference type="RefSeq" id="WP_015712422.1">
    <property type="nucleotide sequence ID" value="NC_015577.1"/>
</dbReference>
<dbReference type="STRING" id="545695.TREAZ_3135"/>
<dbReference type="InParanoid" id="F5YAD6"/>
<feature type="domain" description="DDH" evidence="1">
    <location>
        <begin position="17"/>
        <end position="161"/>
    </location>
</feature>
<evidence type="ECO:0000313" key="3">
    <source>
        <dbReference type="EMBL" id="AEF82151.1"/>
    </source>
</evidence>
<dbReference type="Pfam" id="PF01368">
    <property type="entry name" value="DHH"/>
    <property type="match status" value="1"/>
</dbReference>
<dbReference type="PANTHER" id="PTHR47618">
    <property type="entry name" value="BIFUNCTIONAL OLIGORIBONUCLEASE AND PAP PHOSPHATASE NRNA"/>
    <property type="match status" value="1"/>
</dbReference>
<dbReference type="InterPro" id="IPR038763">
    <property type="entry name" value="DHH_sf"/>
</dbReference>
<evidence type="ECO:0000259" key="1">
    <source>
        <dbReference type="Pfam" id="PF01368"/>
    </source>
</evidence>
<dbReference type="Pfam" id="PF02272">
    <property type="entry name" value="DHHA1"/>
    <property type="match status" value="1"/>
</dbReference>
<dbReference type="EMBL" id="CP001841">
    <property type="protein sequence ID" value="AEF82151.1"/>
    <property type="molecule type" value="Genomic_DNA"/>
</dbReference>
<proteinExistence type="predicted"/>
<keyword evidence="4" id="KW-1185">Reference proteome</keyword>
<organism evidence="3 4">
    <name type="scientific">Leadbettera azotonutricia (strain ATCC BAA-888 / DSM 13862 / ZAS-9)</name>
    <name type="common">Treponema azotonutricium</name>
    <dbReference type="NCBI Taxonomy" id="545695"/>
    <lineage>
        <taxon>Bacteria</taxon>
        <taxon>Pseudomonadati</taxon>
        <taxon>Spirochaetota</taxon>
        <taxon>Spirochaetia</taxon>
        <taxon>Spirochaetales</taxon>
        <taxon>Breznakiellaceae</taxon>
        <taxon>Leadbettera</taxon>
    </lineage>
</organism>
<sequence>MKEIPAELIDFITRGNKFIIAGHLEPDGDCVGSQLALASALKRLGKKAIPCSAGPFKRTEVKPYEKFFTPSPSEADLKDARVIIADCGALERTGKLAPLLESLPLAIIDHHAGGQYAEGGQSAGPVFIDGNAPSATLLVLHLIEALGLSLAPEEAELLLFGLCTDTGFFRHVDEKGAESFEAAAAMIRAGASPKKAFQDIHGGKSLDSRILMGHILSRAESHFNGRLILSTEEYEETQRFGLEGRDSDAVYQMLQSIGGMEAIVIIRQEKPDNCTVGFRSRDKVDVAAVAKSFGGGGHKNAAGLSIAGTIDELKPRILAAFQNIL</sequence>
<name>F5YAD6_LEAAZ</name>
<gene>
    <name evidence="3" type="ordered locus">TREAZ_3135</name>
</gene>
<evidence type="ECO:0000313" key="4">
    <source>
        <dbReference type="Proteomes" id="UP000009222"/>
    </source>
</evidence>
<dbReference type="Proteomes" id="UP000009222">
    <property type="component" value="Chromosome"/>
</dbReference>
<dbReference type="Gene3D" id="3.90.1640.10">
    <property type="entry name" value="inorganic pyrophosphatase (n-terminal core)"/>
    <property type="match status" value="1"/>
</dbReference>
<dbReference type="SUPFAM" id="SSF64182">
    <property type="entry name" value="DHH phosphoesterases"/>
    <property type="match status" value="1"/>
</dbReference>
<dbReference type="PANTHER" id="PTHR47618:SF1">
    <property type="entry name" value="BIFUNCTIONAL OLIGORIBONUCLEASE AND PAP PHOSPHATASE NRNA"/>
    <property type="match status" value="1"/>
</dbReference>
<dbReference type="eggNOG" id="COG0618">
    <property type="taxonomic scope" value="Bacteria"/>
</dbReference>
<dbReference type="InterPro" id="IPR051319">
    <property type="entry name" value="Oligoribo/pAp-PDE_c-di-AMP_PDE"/>
</dbReference>